<feature type="compositionally biased region" description="Polar residues" evidence="1">
    <location>
        <begin position="10"/>
        <end position="22"/>
    </location>
</feature>
<dbReference type="Proteomes" id="UP000030653">
    <property type="component" value="Unassembled WGS sequence"/>
</dbReference>
<evidence type="ECO:0000256" key="1">
    <source>
        <dbReference type="SAM" id="MobiDB-lite"/>
    </source>
</evidence>
<evidence type="ECO:0000313" key="3">
    <source>
        <dbReference type="Proteomes" id="UP000030653"/>
    </source>
</evidence>
<dbReference type="GeneID" id="63691920"/>
<dbReference type="EMBL" id="JH795861">
    <property type="protein sequence ID" value="EJU02795.1"/>
    <property type="molecule type" value="Genomic_DNA"/>
</dbReference>
<sequence>MSGEPRGWTSEITQSSARSTLVPSYRPCSPSTWSFKHTKDQPAPNLYITPSFPSPNPCEPPSHSPPPNLCHSPIPIPGKLRSPPSLRPGVPRIPHRPFGKKHRHILVHEIGTNDSCGFRCRIYHHYH</sequence>
<reference evidence="2 3" key="1">
    <citation type="journal article" date="2012" name="Science">
        <title>The Paleozoic origin of enzymatic lignin decomposition reconstructed from 31 fungal genomes.</title>
        <authorList>
            <person name="Floudas D."/>
            <person name="Binder M."/>
            <person name="Riley R."/>
            <person name="Barry K."/>
            <person name="Blanchette R.A."/>
            <person name="Henrissat B."/>
            <person name="Martinez A.T."/>
            <person name="Otillar R."/>
            <person name="Spatafora J.W."/>
            <person name="Yadav J.S."/>
            <person name="Aerts A."/>
            <person name="Benoit I."/>
            <person name="Boyd A."/>
            <person name="Carlson A."/>
            <person name="Copeland A."/>
            <person name="Coutinho P.M."/>
            <person name="de Vries R.P."/>
            <person name="Ferreira P."/>
            <person name="Findley K."/>
            <person name="Foster B."/>
            <person name="Gaskell J."/>
            <person name="Glotzer D."/>
            <person name="Gorecki P."/>
            <person name="Heitman J."/>
            <person name="Hesse C."/>
            <person name="Hori C."/>
            <person name="Igarashi K."/>
            <person name="Jurgens J.A."/>
            <person name="Kallen N."/>
            <person name="Kersten P."/>
            <person name="Kohler A."/>
            <person name="Kuees U."/>
            <person name="Kumar T.K.A."/>
            <person name="Kuo A."/>
            <person name="LaButti K."/>
            <person name="Larrondo L.F."/>
            <person name="Lindquist E."/>
            <person name="Ling A."/>
            <person name="Lombard V."/>
            <person name="Lucas S."/>
            <person name="Lundell T."/>
            <person name="Martin R."/>
            <person name="McLaughlin D.J."/>
            <person name="Morgenstern I."/>
            <person name="Morin E."/>
            <person name="Murat C."/>
            <person name="Nagy L.G."/>
            <person name="Nolan M."/>
            <person name="Ohm R.A."/>
            <person name="Patyshakuliyeva A."/>
            <person name="Rokas A."/>
            <person name="Ruiz-Duenas F.J."/>
            <person name="Sabat G."/>
            <person name="Salamov A."/>
            <person name="Samejima M."/>
            <person name="Schmutz J."/>
            <person name="Slot J.C."/>
            <person name="St John F."/>
            <person name="Stenlid J."/>
            <person name="Sun H."/>
            <person name="Sun S."/>
            <person name="Syed K."/>
            <person name="Tsang A."/>
            <person name="Wiebenga A."/>
            <person name="Young D."/>
            <person name="Pisabarro A."/>
            <person name="Eastwood D.C."/>
            <person name="Martin F."/>
            <person name="Cullen D."/>
            <person name="Grigoriev I.V."/>
            <person name="Hibbett D.S."/>
        </authorList>
    </citation>
    <scope>NUCLEOTIDE SEQUENCE [LARGE SCALE GENOMIC DNA]</scope>
    <source>
        <strain evidence="2 3">DJM-731 SS1</strain>
    </source>
</reference>
<gene>
    <name evidence="2" type="ORF">DACRYDRAFT_88490</name>
</gene>
<evidence type="ECO:0000313" key="2">
    <source>
        <dbReference type="EMBL" id="EJU02795.1"/>
    </source>
</evidence>
<keyword evidence="3" id="KW-1185">Reference proteome</keyword>
<accession>M5G3J6</accession>
<dbReference type="HOGENOM" id="CLU_1970499_0_0_1"/>
<feature type="region of interest" description="Disordered" evidence="1">
    <location>
        <begin position="1"/>
        <end position="98"/>
    </location>
</feature>
<dbReference type="AlphaFoldDB" id="M5G3J6"/>
<organism evidence="2 3">
    <name type="scientific">Dacryopinax primogenitus (strain DJM 731)</name>
    <name type="common">Brown rot fungus</name>
    <dbReference type="NCBI Taxonomy" id="1858805"/>
    <lineage>
        <taxon>Eukaryota</taxon>
        <taxon>Fungi</taxon>
        <taxon>Dikarya</taxon>
        <taxon>Basidiomycota</taxon>
        <taxon>Agaricomycotina</taxon>
        <taxon>Dacrymycetes</taxon>
        <taxon>Dacrymycetales</taxon>
        <taxon>Dacrymycetaceae</taxon>
        <taxon>Dacryopinax</taxon>
    </lineage>
</organism>
<proteinExistence type="predicted"/>
<feature type="compositionally biased region" description="Pro residues" evidence="1">
    <location>
        <begin position="52"/>
        <end position="68"/>
    </location>
</feature>
<protein>
    <submittedName>
        <fullName evidence="2">Uncharacterized protein</fullName>
    </submittedName>
</protein>
<dbReference type="RefSeq" id="XP_040629689.1">
    <property type="nucleotide sequence ID" value="XM_040776858.1"/>
</dbReference>
<name>M5G3J6_DACPD</name>